<keyword evidence="1" id="KW-0732">Signal</keyword>
<organism evidence="2 3">
    <name type="scientific">Catenovulum adriaticum</name>
    <dbReference type="NCBI Taxonomy" id="2984846"/>
    <lineage>
        <taxon>Bacteria</taxon>
        <taxon>Pseudomonadati</taxon>
        <taxon>Pseudomonadota</taxon>
        <taxon>Gammaproteobacteria</taxon>
        <taxon>Alteromonadales</taxon>
        <taxon>Alteromonadaceae</taxon>
        <taxon>Catenovulum</taxon>
    </lineage>
</organism>
<sequence>MKLFKQSLLVAAVLSGLSACSEEDFTPKAQVNENAPTHGGDIDVTINEKADFQFLYMLGTPEGKMSGEGVAVDLDANPLTVTDIVVNSDDTTGIEMGALKVGVRPELLVDQLDTGDTHTVTISYKVSDGVNTVDRNMVINITGEDFAPEFESDITAEYSKSDAKSTIDLLDGTSDKDGEALTIGNAEITATQLPDSVKDVADVVSIDGNNLIVDVPKIKDKLAIGQTLKYEVTFDVQDHNHNISRTAFVSIIGVSDVPTAPTVNAKKVFETSTSAGLVNMSLVSAPEIVDDNLDPLTVDFSDVVPTGEAPAFKFEKSTATHIKFNPAIFYSYVDEGQTKTFTYDYKISDGTYTVDSEFDIKVTNDGFENLITNGSFEDGLTGWTSANGFVTVSETPTLNIAKEDAKFAAFSATDTLSQSLPNLVEGETYVLEFKAQVGNGWGAPNNAIISGDKLVNGEVQGGQPLSSRGIFEHGFGSTRTYALAFTATTNVKLEFKATQNEAMELDDVRLYKLPFEQANNLISAADSTFSNGAGNWVLGNGATVTSDGVFDSGMSGDIRTILPFDAGKFENGKRYLVTMSIDVDSGVSALEHKFRLSLTDINDVNTTFSGGANSGIYVLTDETQTFTAILDSTNSNIADWATRDVGLNIGTNVWSPQSNYYIDDVRVVEIE</sequence>
<geneLocation type="plasmid" evidence="2 3">
    <name>pCadTS8_2</name>
</geneLocation>
<reference evidence="2" key="1">
    <citation type="submission" date="2022-10" db="EMBL/GenBank/DDBJ databases">
        <title>Catenovulum adriacola sp. nov. isolated in the Harbour of Susak.</title>
        <authorList>
            <person name="Schoch T."/>
            <person name="Reich S.J."/>
            <person name="Stoeferle S."/>
            <person name="Flaiz M."/>
            <person name="Kazda M."/>
            <person name="Riedel C.U."/>
            <person name="Duerre P."/>
        </authorList>
    </citation>
    <scope>NUCLEOTIDE SEQUENCE</scope>
    <source>
        <strain evidence="2">TS8</strain>
        <plasmid evidence="2">pCadTS8_2</plasmid>
    </source>
</reference>
<evidence type="ECO:0000256" key="1">
    <source>
        <dbReference type="SAM" id="SignalP"/>
    </source>
</evidence>
<accession>A0ABY7AS11</accession>
<protein>
    <submittedName>
        <fullName evidence="2">Uncharacterized protein</fullName>
    </submittedName>
</protein>
<dbReference type="Proteomes" id="UP001163726">
    <property type="component" value="Plasmid pCadTS8_2"/>
</dbReference>
<proteinExistence type="predicted"/>
<feature type="chain" id="PRO_5046604867" evidence="1">
    <location>
        <begin position="22"/>
        <end position="671"/>
    </location>
</feature>
<dbReference type="SUPFAM" id="SSF49785">
    <property type="entry name" value="Galactose-binding domain-like"/>
    <property type="match status" value="1"/>
</dbReference>
<keyword evidence="2" id="KW-0614">Plasmid</keyword>
<dbReference type="RefSeq" id="WP_268077038.1">
    <property type="nucleotide sequence ID" value="NZ_CP109967.1"/>
</dbReference>
<name>A0ABY7AS11_9ALTE</name>
<keyword evidence="3" id="KW-1185">Reference proteome</keyword>
<dbReference type="InterPro" id="IPR008979">
    <property type="entry name" value="Galactose-bd-like_sf"/>
</dbReference>
<gene>
    <name evidence="2" type="ORF">OLW01_16370</name>
</gene>
<feature type="signal peptide" evidence="1">
    <location>
        <begin position="1"/>
        <end position="21"/>
    </location>
</feature>
<dbReference type="Gene3D" id="2.60.120.260">
    <property type="entry name" value="Galactose-binding domain-like"/>
    <property type="match status" value="1"/>
</dbReference>
<evidence type="ECO:0000313" key="2">
    <source>
        <dbReference type="EMBL" id="WAJ72314.1"/>
    </source>
</evidence>
<dbReference type="EMBL" id="CP109967">
    <property type="protein sequence ID" value="WAJ72314.1"/>
    <property type="molecule type" value="Genomic_DNA"/>
</dbReference>
<dbReference type="PROSITE" id="PS51257">
    <property type="entry name" value="PROKAR_LIPOPROTEIN"/>
    <property type="match status" value="1"/>
</dbReference>
<evidence type="ECO:0000313" key="3">
    <source>
        <dbReference type="Proteomes" id="UP001163726"/>
    </source>
</evidence>